<organism evidence="2 3">
    <name type="scientific">Streptomyces cinnamoneus</name>
    <name type="common">Streptoverticillium cinnamoneum</name>
    <dbReference type="NCBI Taxonomy" id="53446"/>
    <lineage>
        <taxon>Bacteria</taxon>
        <taxon>Bacillati</taxon>
        <taxon>Actinomycetota</taxon>
        <taxon>Actinomycetes</taxon>
        <taxon>Kitasatosporales</taxon>
        <taxon>Streptomycetaceae</taxon>
        <taxon>Streptomyces</taxon>
        <taxon>Streptomyces cinnamoneus group</taxon>
    </lineage>
</organism>
<evidence type="ECO:0000313" key="3">
    <source>
        <dbReference type="Proteomes" id="UP000646244"/>
    </source>
</evidence>
<name>A0A918WPR2_STRCJ</name>
<proteinExistence type="predicted"/>
<evidence type="ECO:0000313" key="2">
    <source>
        <dbReference type="EMBL" id="GHC70537.1"/>
    </source>
</evidence>
<dbReference type="Proteomes" id="UP000646244">
    <property type="component" value="Unassembled WGS sequence"/>
</dbReference>
<dbReference type="EMBL" id="BMVB01000030">
    <property type="protein sequence ID" value="GHC70537.1"/>
    <property type="molecule type" value="Genomic_DNA"/>
</dbReference>
<reference evidence="2" key="2">
    <citation type="submission" date="2020-09" db="EMBL/GenBank/DDBJ databases">
        <authorList>
            <person name="Sun Q."/>
            <person name="Ohkuma M."/>
        </authorList>
    </citation>
    <scope>NUCLEOTIDE SEQUENCE</scope>
    <source>
        <strain evidence="2">JCM 4633</strain>
    </source>
</reference>
<keyword evidence="1" id="KW-0472">Membrane</keyword>
<keyword evidence="1" id="KW-1133">Transmembrane helix</keyword>
<protein>
    <submittedName>
        <fullName evidence="2">Uncharacterized protein</fullName>
    </submittedName>
</protein>
<sequence length="45" mass="4856">MGAMLWSDPSDEPPEELREAQAMLRRAGIVLAVGMVLLFLLLGTG</sequence>
<keyword evidence="1" id="KW-0812">Transmembrane</keyword>
<gene>
    <name evidence="2" type="ORF">GCM10010507_56750</name>
</gene>
<dbReference type="NCBIfam" id="NF047320">
    <property type="entry name" value="morpho_MmpB"/>
    <property type="match status" value="1"/>
</dbReference>
<dbReference type="AlphaFoldDB" id="A0A918WPR2"/>
<evidence type="ECO:0000256" key="1">
    <source>
        <dbReference type="SAM" id="Phobius"/>
    </source>
</evidence>
<accession>A0A918WPR2</accession>
<reference evidence="2" key="1">
    <citation type="journal article" date="2014" name="Int. J. Syst. Evol. Microbiol.">
        <title>Complete genome sequence of Corynebacterium casei LMG S-19264T (=DSM 44701T), isolated from a smear-ripened cheese.</title>
        <authorList>
            <consortium name="US DOE Joint Genome Institute (JGI-PGF)"/>
            <person name="Walter F."/>
            <person name="Albersmeier A."/>
            <person name="Kalinowski J."/>
            <person name="Ruckert C."/>
        </authorList>
    </citation>
    <scope>NUCLEOTIDE SEQUENCE</scope>
    <source>
        <strain evidence="2">JCM 4633</strain>
    </source>
</reference>
<dbReference type="Pfam" id="PF26627">
    <property type="entry name" value="MmpB"/>
    <property type="match status" value="1"/>
</dbReference>
<feature type="transmembrane region" description="Helical" evidence="1">
    <location>
        <begin position="23"/>
        <end position="42"/>
    </location>
</feature>
<comment type="caution">
    <text evidence="2">The sequence shown here is derived from an EMBL/GenBank/DDBJ whole genome shotgun (WGS) entry which is preliminary data.</text>
</comment>
<dbReference type="InterPro" id="IPR058070">
    <property type="entry name" value="MmpB-like"/>
</dbReference>